<evidence type="ECO:0000313" key="1">
    <source>
        <dbReference type="EMBL" id="KAF2261240.1"/>
    </source>
</evidence>
<dbReference type="Proteomes" id="UP000800093">
    <property type="component" value="Unassembled WGS sequence"/>
</dbReference>
<sequence length="202" mass="22613">MGGFAIDLDYSDAAYANLFGKHKRLTLTAKGVSLLGKCGRLPNISAEDVRDKNKMDSLAKGLHKPRQVESPTILSGEWVLPLLAYMFSASRISSQSPPGIFGKLTNPIVEMKQLIYFEEQNAEINHDEIAPTQSSDPLRSFAPNTILRAGFQPRALINTSNQNHEAKSPYKENEWTSERRRLAEVTVSIYPAIRTQFKLYNS</sequence>
<name>A0A9P4MXE0_9PLEO</name>
<dbReference type="EMBL" id="ML986662">
    <property type="protein sequence ID" value="KAF2261240.1"/>
    <property type="molecule type" value="Genomic_DNA"/>
</dbReference>
<gene>
    <name evidence="1" type="ORF">CC78DRAFT_546873</name>
</gene>
<accession>A0A9P4MXE0</accession>
<evidence type="ECO:0000313" key="2">
    <source>
        <dbReference type="Proteomes" id="UP000800093"/>
    </source>
</evidence>
<proteinExistence type="predicted"/>
<dbReference type="AlphaFoldDB" id="A0A9P4MXE0"/>
<protein>
    <submittedName>
        <fullName evidence="1">Uncharacterized protein</fullName>
    </submittedName>
</protein>
<reference evidence="2" key="1">
    <citation type="journal article" date="2020" name="Stud. Mycol.">
        <title>101 Dothideomycetes genomes: A test case for predicting lifestyles and emergence of pathogens.</title>
        <authorList>
            <person name="Haridas S."/>
            <person name="Albert R."/>
            <person name="Binder M."/>
            <person name="Bloem J."/>
            <person name="LaButti K."/>
            <person name="Salamov A."/>
            <person name="Andreopoulos B."/>
            <person name="Baker S."/>
            <person name="Barry K."/>
            <person name="Bills G."/>
            <person name="Bluhm B."/>
            <person name="Cannon C."/>
            <person name="Castanera R."/>
            <person name="Culley D."/>
            <person name="Daum C."/>
            <person name="Ezra D."/>
            <person name="Gonzalez J."/>
            <person name="Henrissat B."/>
            <person name="Kuo A."/>
            <person name="Liang C."/>
            <person name="Lipzen A."/>
            <person name="Lutzoni F."/>
            <person name="Magnuson J."/>
            <person name="Mondo S."/>
            <person name="Nolan M."/>
            <person name="Ohm R."/>
            <person name="Pangilinan J."/>
            <person name="Park H.-J."/>
            <person name="Ramirez L."/>
            <person name="Alfaro M."/>
            <person name="Sun H."/>
            <person name="Tritt A."/>
            <person name="Yoshinaga Y."/>
            <person name="Zwiers L.-H."/>
            <person name="Turgeon B."/>
            <person name="Goodwin S."/>
            <person name="Spatafora J."/>
            <person name="Crous P."/>
            <person name="Grigoriev I."/>
        </authorList>
    </citation>
    <scope>NUCLEOTIDE SEQUENCE [LARGE SCALE GENOMIC DNA]</scope>
    <source>
        <strain evidence="2">CBS 304.66</strain>
    </source>
</reference>
<keyword evidence="2" id="KW-1185">Reference proteome</keyword>
<organism evidence="1 2">
    <name type="scientific">Lojkania enalia</name>
    <dbReference type="NCBI Taxonomy" id="147567"/>
    <lineage>
        <taxon>Eukaryota</taxon>
        <taxon>Fungi</taxon>
        <taxon>Dikarya</taxon>
        <taxon>Ascomycota</taxon>
        <taxon>Pezizomycotina</taxon>
        <taxon>Dothideomycetes</taxon>
        <taxon>Pleosporomycetidae</taxon>
        <taxon>Pleosporales</taxon>
        <taxon>Pleosporales incertae sedis</taxon>
        <taxon>Lojkania</taxon>
    </lineage>
</organism>
<comment type="caution">
    <text evidence="1">The sequence shown here is derived from an EMBL/GenBank/DDBJ whole genome shotgun (WGS) entry which is preliminary data.</text>
</comment>
<dbReference type="OrthoDB" id="3061561at2759"/>